<organism evidence="2 3">
    <name type="scientific">Candidatus Anaerobiospirillum pullicola</name>
    <dbReference type="NCBI Taxonomy" id="2838451"/>
    <lineage>
        <taxon>Bacteria</taxon>
        <taxon>Pseudomonadati</taxon>
        <taxon>Pseudomonadota</taxon>
        <taxon>Gammaproteobacteria</taxon>
        <taxon>Aeromonadales</taxon>
        <taxon>Succinivibrionaceae</taxon>
        <taxon>Anaerobiospirillum</taxon>
    </lineage>
</organism>
<evidence type="ECO:0000313" key="3">
    <source>
        <dbReference type="Proteomes" id="UP000733611"/>
    </source>
</evidence>
<dbReference type="Pfam" id="PF04402">
    <property type="entry name" value="SIMPL"/>
    <property type="match status" value="1"/>
</dbReference>
<dbReference type="EMBL" id="JAHLFE010000108">
    <property type="protein sequence ID" value="MBU3844318.1"/>
    <property type="molecule type" value="Genomic_DNA"/>
</dbReference>
<proteinExistence type="predicted"/>
<dbReference type="Proteomes" id="UP000733611">
    <property type="component" value="Unassembled WGS sequence"/>
</dbReference>
<dbReference type="Gene3D" id="3.30.70.2970">
    <property type="entry name" value="Protein of unknown function (DUF541), domain 2"/>
    <property type="match status" value="1"/>
</dbReference>
<evidence type="ECO:0000256" key="1">
    <source>
        <dbReference type="SAM" id="SignalP"/>
    </source>
</evidence>
<comment type="caution">
    <text evidence="2">The sequence shown here is derived from an EMBL/GenBank/DDBJ whole genome shotgun (WGS) entry which is preliminary data.</text>
</comment>
<accession>A0A948WZ00</accession>
<feature type="signal peptide" evidence="1">
    <location>
        <begin position="1"/>
        <end position="21"/>
    </location>
</feature>
<dbReference type="PANTHER" id="PTHR34387">
    <property type="entry name" value="SLR1258 PROTEIN"/>
    <property type="match status" value="1"/>
</dbReference>
<dbReference type="InterPro" id="IPR052022">
    <property type="entry name" value="26kDa_periplasmic_antigen"/>
</dbReference>
<protein>
    <submittedName>
        <fullName evidence="2">SIMPL domain-containing protein</fullName>
    </submittedName>
</protein>
<dbReference type="Gene3D" id="3.30.110.170">
    <property type="entry name" value="Protein of unknown function (DUF541), domain 1"/>
    <property type="match status" value="1"/>
</dbReference>
<dbReference type="GO" id="GO:0006974">
    <property type="term" value="P:DNA damage response"/>
    <property type="evidence" value="ECO:0007669"/>
    <property type="project" value="TreeGrafter"/>
</dbReference>
<name>A0A948WZ00_9GAMM</name>
<dbReference type="InterPro" id="IPR007497">
    <property type="entry name" value="SIMPL/DUF541"/>
</dbReference>
<dbReference type="AlphaFoldDB" id="A0A948WZ00"/>
<feature type="chain" id="PRO_5037820091" evidence="1">
    <location>
        <begin position="22"/>
        <end position="256"/>
    </location>
</feature>
<gene>
    <name evidence="2" type="ORF">H9847_05545</name>
</gene>
<reference evidence="2" key="2">
    <citation type="submission" date="2021-04" db="EMBL/GenBank/DDBJ databases">
        <authorList>
            <person name="Gilroy R."/>
        </authorList>
    </citation>
    <scope>NUCLEOTIDE SEQUENCE</scope>
    <source>
        <strain evidence="2">378</strain>
    </source>
</reference>
<dbReference type="PANTHER" id="PTHR34387:SF1">
    <property type="entry name" value="PERIPLASMIC IMMUNOGENIC PROTEIN"/>
    <property type="match status" value="1"/>
</dbReference>
<sequence>MKALTKSLLALSMTMTTLAGAQAYAADTSKCTTHGVISVVGQGEVKVNPDRAQLNYRVSAIKDTPEEARVEVEKTITAFSDEVATLKLGDNAFVADNLSIMPRYEYNSDAKKQELRGYEASRNVTINISDFALIGQLNDMAIKSGINEIAGFQYSVHDRRQHEMEAAKKAIEDAKMRAQLLADGFEVTLGQPCSLSFQGNGIAVYRNAVAPRAMLIGAAMDSAGNSVESTYSVEPMVISSSVSATFSIEPQKDKKD</sequence>
<evidence type="ECO:0000313" key="2">
    <source>
        <dbReference type="EMBL" id="MBU3844318.1"/>
    </source>
</evidence>
<keyword evidence="1" id="KW-0732">Signal</keyword>
<reference evidence="2" key="1">
    <citation type="journal article" date="2021" name="PeerJ">
        <title>Extensive microbial diversity within the chicken gut microbiome revealed by metagenomics and culture.</title>
        <authorList>
            <person name="Gilroy R."/>
            <person name="Ravi A."/>
            <person name="Getino M."/>
            <person name="Pursley I."/>
            <person name="Horton D.L."/>
            <person name="Alikhan N.F."/>
            <person name="Baker D."/>
            <person name="Gharbi K."/>
            <person name="Hall N."/>
            <person name="Watson M."/>
            <person name="Adriaenssens E.M."/>
            <person name="Foster-Nyarko E."/>
            <person name="Jarju S."/>
            <person name="Secka A."/>
            <person name="Antonio M."/>
            <person name="Oren A."/>
            <person name="Chaudhuri R.R."/>
            <person name="La Ragione R."/>
            <person name="Hildebrand F."/>
            <person name="Pallen M.J."/>
        </authorList>
    </citation>
    <scope>NUCLEOTIDE SEQUENCE</scope>
    <source>
        <strain evidence="2">378</strain>
    </source>
</reference>